<organism evidence="2 3">
    <name type="scientific">Winogradskyella echinorum</name>
    <dbReference type="NCBI Taxonomy" id="538189"/>
    <lineage>
        <taxon>Bacteria</taxon>
        <taxon>Pseudomonadati</taxon>
        <taxon>Bacteroidota</taxon>
        <taxon>Flavobacteriia</taxon>
        <taxon>Flavobacteriales</taxon>
        <taxon>Flavobacteriaceae</taxon>
        <taxon>Winogradskyella</taxon>
    </lineage>
</organism>
<dbReference type="RefSeq" id="WP_186846304.1">
    <property type="nucleotide sequence ID" value="NZ_JACOME010000003.1"/>
</dbReference>
<gene>
    <name evidence="2" type="ORF">H6H04_12390</name>
</gene>
<evidence type="ECO:0000256" key="1">
    <source>
        <dbReference type="SAM" id="Phobius"/>
    </source>
</evidence>
<proteinExistence type="predicted"/>
<reference evidence="2 3" key="1">
    <citation type="submission" date="2020-08" db="EMBL/GenBank/DDBJ databases">
        <title>Winogradskyella ouciana sp. nov., isolated from the hadal seawater of the Mariana Trench.</title>
        <authorList>
            <person name="He X."/>
        </authorList>
    </citation>
    <scope>NUCLEOTIDE SEQUENCE [LARGE SCALE GENOMIC DNA]</scope>
    <source>
        <strain evidence="2 3">KCTC 22026</strain>
    </source>
</reference>
<evidence type="ECO:0008006" key="4">
    <source>
        <dbReference type="Google" id="ProtNLM"/>
    </source>
</evidence>
<dbReference type="Proteomes" id="UP000607435">
    <property type="component" value="Unassembled WGS sequence"/>
</dbReference>
<comment type="caution">
    <text evidence="2">The sequence shown here is derived from an EMBL/GenBank/DDBJ whole genome shotgun (WGS) entry which is preliminary data.</text>
</comment>
<name>A0ABR6Y365_9FLAO</name>
<keyword evidence="3" id="KW-1185">Reference proteome</keyword>
<feature type="transmembrane region" description="Helical" evidence="1">
    <location>
        <begin position="21"/>
        <end position="40"/>
    </location>
</feature>
<keyword evidence="1" id="KW-1133">Transmembrane helix</keyword>
<sequence>MSTTNQLPTPKGVIKTLTIFHYAYCIAILIFGTVSIFITKNGSINFTDTEDVFFYLVPAFAIILAFLSHFLYQQNLKKVREKSTLYEKLAQYQTSRIIRYAMLEAPALFGIVIYIITSNQFYLIISAVLLAYLFSLRPTKIIITEDLDLNSEQEREFDASLR</sequence>
<protein>
    <recommendedName>
        <fullName evidence="4">MFS transporter</fullName>
    </recommendedName>
</protein>
<feature type="transmembrane region" description="Helical" evidence="1">
    <location>
        <begin position="52"/>
        <end position="72"/>
    </location>
</feature>
<dbReference type="EMBL" id="JACOME010000003">
    <property type="protein sequence ID" value="MBC3847186.1"/>
    <property type="molecule type" value="Genomic_DNA"/>
</dbReference>
<evidence type="ECO:0000313" key="2">
    <source>
        <dbReference type="EMBL" id="MBC3847186.1"/>
    </source>
</evidence>
<keyword evidence="1" id="KW-0472">Membrane</keyword>
<keyword evidence="1" id="KW-0812">Transmembrane</keyword>
<accession>A0ABR6Y365</accession>
<evidence type="ECO:0000313" key="3">
    <source>
        <dbReference type="Proteomes" id="UP000607435"/>
    </source>
</evidence>